<keyword evidence="3" id="KW-1185">Reference proteome</keyword>
<protein>
    <submittedName>
        <fullName evidence="2">Uncharacterized protein</fullName>
    </submittedName>
</protein>
<organism evidence="2 3">
    <name type="scientific">Patella caerulea</name>
    <name type="common">Rayed Mediterranean limpet</name>
    <dbReference type="NCBI Taxonomy" id="87958"/>
    <lineage>
        <taxon>Eukaryota</taxon>
        <taxon>Metazoa</taxon>
        <taxon>Spiralia</taxon>
        <taxon>Lophotrochozoa</taxon>
        <taxon>Mollusca</taxon>
        <taxon>Gastropoda</taxon>
        <taxon>Patellogastropoda</taxon>
        <taxon>Patelloidea</taxon>
        <taxon>Patellidae</taxon>
        <taxon>Patella</taxon>
    </lineage>
</organism>
<reference evidence="2 3" key="1">
    <citation type="submission" date="2024-01" db="EMBL/GenBank/DDBJ databases">
        <title>The genome of the rayed Mediterranean limpet Patella caerulea (Linnaeus, 1758).</title>
        <authorList>
            <person name="Anh-Thu Weber A."/>
            <person name="Halstead-Nussloch G."/>
        </authorList>
    </citation>
    <scope>NUCLEOTIDE SEQUENCE [LARGE SCALE GENOMIC DNA]</scope>
    <source>
        <strain evidence="2">AATW-2023a</strain>
        <tissue evidence="2">Whole specimen</tissue>
    </source>
</reference>
<dbReference type="EMBL" id="JAZGQO010000011">
    <property type="protein sequence ID" value="KAK6174259.1"/>
    <property type="molecule type" value="Genomic_DNA"/>
</dbReference>
<gene>
    <name evidence="2" type="ORF">SNE40_017571</name>
</gene>
<evidence type="ECO:0000313" key="3">
    <source>
        <dbReference type="Proteomes" id="UP001347796"/>
    </source>
</evidence>
<evidence type="ECO:0000256" key="1">
    <source>
        <dbReference type="SAM" id="MobiDB-lite"/>
    </source>
</evidence>
<feature type="region of interest" description="Disordered" evidence="1">
    <location>
        <begin position="1"/>
        <end position="26"/>
    </location>
</feature>
<proteinExistence type="predicted"/>
<name>A0AAN8JHC0_PATCE</name>
<evidence type="ECO:0000313" key="2">
    <source>
        <dbReference type="EMBL" id="KAK6174259.1"/>
    </source>
</evidence>
<sequence>MITRVGRIMKMGKKSGAAQPQRSSRDDQIMETWSFLTQHIVQGETVPCEQFAVPESAAVTISDDDDDDVGSTGSQSQASTTTWEVVQGTNNRDSHYNHRDRSDAVKQILSKADSFGFSHSYTGQPKIAHDFAFLLEGHMQGIPEDSWHEFHIDCLNLSTATGSGISYSSSHSNNHQ</sequence>
<comment type="caution">
    <text evidence="2">The sequence shown here is derived from an EMBL/GenBank/DDBJ whole genome shotgun (WGS) entry which is preliminary data.</text>
</comment>
<accession>A0AAN8JHC0</accession>
<feature type="compositionally biased region" description="Low complexity" evidence="1">
    <location>
        <begin position="70"/>
        <end position="82"/>
    </location>
</feature>
<dbReference type="AlphaFoldDB" id="A0AAN8JHC0"/>
<feature type="region of interest" description="Disordered" evidence="1">
    <location>
        <begin position="61"/>
        <end position="100"/>
    </location>
</feature>
<dbReference type="Proteomes" id="UP001347796">
    <property type="component" value="Unassembled WGS sequence"/>
</dbReference>